<evidence type="ECO:0000313" key="1">
    <source>
        <dbReference type="EMBL" id="KUM87691.1"/>
    </source>
</evidence>
<dbReference type="EMBL" id="LMWM01000014">
    <property type="protein sequence ID" value="KUM87691.1"/>
    <property type="molecule type" value="Genomic_DNA"/>
</dbReference>
<organism evidence="1 2">
    <name type="scientific">Streptomyces pseudovenezuelae</name>
    <dbReference type="NCBI Taxonomy" id="67350"/>
    <lineage>
        <taxon>Bacteria</taxon>
        <taxon>Bacillati</taxon>
        <taxon>Actinomycetota</taxon>
        <taxon>Actinomycetes</taxon>
        <taxon>Kitasatosporales</taxon>
        <taxon>Streptomycetaceae</taxon>
        <taxon>Streptomyces</taxon>
        <taxon>Streptomyces aurantiacus group</taxon>
    </lineage>
</organism>
<dbReference type="Proteomes" id="UP000053039">
    <property type="component" value="Unassembled WGS sequence"/>
</dbReference>
<protein>
    <submittedName>
        <fullName evidence="1">SalK</fullName>
    </submittedName>
</protein>
<accession>A0A101N720</accession>
<sequence>MTTAALEPRVGRRCHNPLNSLHAAHYFSPDLGKELAAIGVTHPRAVNFAVRAAALGPVGPGAVTAAFYNYKHELVAEHVPAVWRTATPEQVLAARARAVDATLRRLLGDETVASDGMAEAARLALRAAEGCSRAARPLYSAHADLPVPEEPHLALWHAATLLREHRGDGHLAALMSAELDGLEALVTHTATGRGMTPSWVFTTRGWTRAEWDAAAGRLRGRGLLDAEDELTERGLALREEIEAQTDRLDRAPYEHLGAEGVARLTELAVGFARAATAAGAYPADLIGRR</sequence>
<proteinExistence type="predicted"/>
<reference evidence="1 2" key="1">
    <citation type="submission" date="2015-10" db="EMBL/GenBank/DDBJ databases">
        <title>Draft genome sequence of Streptomyces pseudovenezuelae DSM 40212, type strain for the species Streptomyces pseudovenezuelae.</title>
        <authorList>
            <person name="Ruckert C."/>
            <person name="Winkler A."/>
            <person name="Kalinowski J."/>
            <person name="Kampfer P."/>
            <person name="Glaeser S."/>
        </authorList>
    </citation>
    <scope>NUCLEOTIDE SEQUENCE [LARGE SCALE GENOMIC DNA]</scope>
    <source>
        <strain evidence="1 2">DSM 40212</strain>
    </source>
</reference>
<dbReference type="RefSeq" id="WP_031036730.1">
    <property type="nucleotide sequence ID" value="NZ_JBEYZI010000112.1"/>
</dbReference>
<dbReference type="NCBIfam" id="NF047719">
    <property type="entry name" value="SCO6745_fam_HTH"/>
    <property type="match status" value="1"/>
</dbReference>
<evidence type="ECO:0000313" key="2">
    <source>
        <dbReference type="Proteomes" id="UP000053039"/>
    </source>
</evidence>
<dbReference type="AlphaFoldDB" id="A0A101N720"/>
<dbReference type="Pfam" id="PF21863">
    <property type="entry name" value="HTH_67"/>
    <property type="match status" value="1"/>
</dbReference>
<comment type="caution">
    <text evidence="1">The sequence shown here is derived from an EMBL/GenBank/DDBJ whole genome shotgun (WGS) entry which is preliminary data.</text>
</comment>
<name>A0A101N720_9ACTN</name>
<dbReference type="InterPro" id="IPR054058">
    <property type="entry name" value="HTH_67"/>
</dbReference>
<gene>
    <name evidence="1" type="ORF">AQI94_15500</name>
</gene>